<dbReference type="Proteomes" id="UP001283361">
    <property type="component" value="Unassembled WGS sequence"/>
</dbReference>
<dbReference type="EMBL" id="JAWDGP010007404">
    <property type="protein sequence ID" value="KAK3720705.1"/>
    <property type="molecule type" value="Genomic_DNA"/>
</dbReference>
<protein>
    <recommendedName>
        <fullName evidence="1">IgGFc-binding protein N-terminal domain-containing protein</fullName>
    </recommendedName>
</protein>
<reference evidence="2" key="1">
    <citation type="journal article" date="2023" name="G3 (Bethesda)">
        <title>A reference genome for the long-term kleptoplast-retaining sea slug Elysia crispata morphotype clarki.</title>
        <authorList>
            <person name="Eastman K.E."/>
            <person name="Pendleton A.L."/>
            <person name="Shaikh M.A."/>
            <person name="Suttiyut T."/>
            <person name="Ogas R."/>
            <person name="Tomko P."/>
            <person name="Gavelis G."/>
            <person name="Widhalm J.R."/>
            <person name="Wisecaver J.H."/>
        </authorList>
    </citation>
    <scope>NUCLEOTIDE SEQUENCE</scope>
    <source>
        <strain evidence="2">ECLA1</strain>
    </source>
</reference>
<organism evidence="2 3">
    <name type="scientific">Elysia crispata</name>
    <name type="common">lettuce slug</name>
    <dbReference type="NCBI Taxonomy" id="231223"/>
    <lineage>
        <taxon>Eukaryota</taxon>
        <taxon>Metazoa</taxon>
        <taxon>Spiralia</taxon>
        <taxon>Lophotrochozoa</taxon>
        <taxon>Mollusca</taxon>
        <taxon>Gastropoda</taxon>
        <taxon>Heterobranchia</taxon>
        <taxon>Euthyneura</taxon>
        <taxon>Panpulmonata</taxon>
        <taxon>Sacoglossa</taxon>
        <taxon>Placobranchoidea</taxon>
        <taxon>Plakobranchidae</taxon>
        <taxon>Elysia</taxon>
    </lineage>
</organism>
<keyword evidence="3" id="KW-1185">Reference proteome</keyword>
<evidence type="ECO:0000313" key="3">
    <source>
        <dbReference type="Proteomes" id="UP001283361"/>
    </source>
</evidence>
<feature type="domain" description="IgGFc-binding protein N-terminal" evidence="1">
    <location>
        <begin position="33"/>
        <end position="163"/>
    </location>
</feature>
<comment type="caution">
    <text evidence="2">The sequence shown here is derived from an EMBL/GenBank/DDBJ whole genome shotgun (WGS) entry which is preliminary data.</text>
</comment>
<evidence type="ECO:0000259" key="1">
    <source>
        <dbReference type="Pfam" id="PF17517"/>
    </source>
</evidence>
<sequence length="215" mass="23509">MIEKLTNITSISEGDRARGISKAPATPVISPGMIMKQMLPTHSWGETYLIPHYPGVASSVRVVALEAATIVEANTTISPDSGTRDFRLNKALTHPGDHISYTRNDLDIVRSNQSVLVVVTYVSSWNGDSASGFSQVEPLSFTPSTFSAVFTQYVDHVVTVAIHESCDFGEIDPPLAGTYGEDYSERKKTTHFQRLLPSPPPRPLMFGPSTAWDEL</sequence>
<proteinExistence type="predicted"/>
<name>A0AAE1CNX1_9GAST</name>
<dbReference type="AlphaFoldDB" id="A0AAE1CNX1"/>
<accession>A0AAE1CNX1</accession>
<dbReference type="Pfam" id="PF17517">
    <property type="entry name" value="IgGFc_binding"/>
    <property type="match status" value="1"/>
</dbReference>
<dbReference type="InterPro" id="IPR035234">
    <property type="entry name" value="IgGFc-bd_N"/>
</dbReference>
<gene>
    <name evidence="2" type="ORF">RRG08_057176</name>
</gene>
<evidence type="ECO:0000313" key="2">
    <source>
        <dbReference type="EMBL" id="KAK3720705.1"/>
    </source>
</evidence>